<keyword evidence="1" id="KW-0812">Transmembrane</keyword>
<sequence length="126" mass="15116">MKFPFWTKIAPIFLIFSPAYHRFSNCRTKLKFPYARDILSLSRSLSLSLSHSLDFKIGPSFFLSNLFLLDFSLKRAFRLYTLFFSFFFGFEKNRVATKYRVFCCCYFWVMEFCSLVLFILLFECKS</sequence>
<proteinExistence type="predicted"/>
<organism evidence="2 3">
    <name type="scientific">Carya illinoinensis</name>
    <name type="common">Pecan</name>
    <dbReference type="NCBI Taxonomy" id="32201"/>
    <lineage>
        <taxon>Eukaryota</taxon>
        <taxon>Viridiplantae</taxon>
        <taxon>Streptophyta</taxon>
        <taxon>Embryophyta</taxon>
        <taxon>Tracheophyta</taxon>
        <taxon>Spermatophyta</taxon>
        <taxon>Magnoliopsida</taxon>
        <taxon>eudicotyledons</taxon>
        <taxon>Gunneridae</taxon>
        <taxon>Pentapetalae</taxon>
        <taxon>rosids</taxon>
        <taxon>fabids</taxon>
        <taxon>Fagales</taxon>
        <taxon>Juglandaceae</taxon>
        <taxon>Carya</taxon>
    </lineage>
</organism>
<comment type="caution">
    <text evidence="2">The sequence shown here is derived from an EMBL/GenBank/DDBJ whole genome shotgun (WGS) entry which is preliminary data.</text>
</comment>
<protein>
    <submittedName>
        <fullName evidence="2">Uncharacterized protein</fullName>
    </submittedName>
</protein>
<keyword evidence="1" id="KW-0472">Membrane</keyword>
<evidence type="ECO:0000256" key="1">
    <source>
        <dbReference type="SAM" id="Phobius"/>
    </source>
</evidence>
<gene>
    <name evidence="2" type="ORF">I3842_16G049900</name>
</gene>
<accession>A0A922A709</accession>
<dbReference type="EMBL" id="CM031840">
    <property type="protein sequence ID" value="KAG6672272.1"/>
    <property type="molecule type" value="Genomic_DNA"/>
</dbReference>
<evidence type="ECO:0000313" key="2">
    <source>
        <dbReference type="EMBL" id="KAG6672272.1"/>
    </source>
</evidence>
<feature type="transmembrane region" description="Helical" evidence="1">
    <location>
        <begin position="101"/>
        <end position="122"/>
    </location>
</feature>
<reference evidence="2" key="1">
    <citation type="submission" date="2021-01" db="EMBL/GenBank/DDBJ databases">
        <authorList>
            <person name="Lovell J.T."/>
            <person name="Bentley N."/>
            <person name="Bhattarai G."/>
            <person name="Jenkins J.W."/>
            <person name="Sreedasyam A."/>
            <person name="Alarcon Y."/>
            <person name="Bock C."/>
            <person name="Boston L."/>
            <person name="Carlson J."/>
            <person name="Cervantes K."/>
            <person name="Clermont K."/>
            <person name="Krom N."/>
            <person name="Kubenka K."/>
            <person name="Mamidi S."/>
            <person name="Mattison C."/>
            <person name="Monteros M."/>
            <person name="Pisani C."/>
            <person name="Plott C."/>
            <person name="Rajasekar S."/>
            <person name="Rhein H.S."/>
            <person name="Rohla C."/>
            <person name="Song M."/>
            <person name="Hilaire R.S."/>
            <person name="Shu S."/>
            <person name="Wells L."/>
            <person name="Wang X."/>
            <person name="Webber J."/>
            <person name="Heerema R.J."/>
            <person name="Klein P."/>
            <person name="Conner P."/>
            <person name="Grauke L."/>
            <person name="Grimwood J."/>
            <person name="Schmutz J."/>
            <person name="Randall J.J."/>
        </authorList>
    </citation>
    <scope>NUCLEOTIDE SEQUENCE</scope>
    <source>
        <tissue evidence="2">Leaf</tissue>
    </source>
</reference>
<dbReference type="Proteomes" id="UP000811246">
    <property type="component" value="Chromosome 16"/>
</dbReference>
<name>A0A922A709_CARIL</name>
<keyword evidence="1" id="KW-1133">Transmembrane helix</keyword>
<evidence type="ECO:0000313" key="3">
    <source>
        <dbReference type="Proteomes" id="UP000811246"/>
    </source>
</evidence>
<dbReference type="AlphaFoldDB" id="A0A922A709"/>